<dbReference type="Pfam" id="PF14359">
    <property type="entry name" value="DUF4406"/>
    <property type="match status" value="1"/>
</dbReference>
<protein>
    <submittedName>
        <fullName evidence="1">DUF4406 domain-containing protein</fullName>
    </submittedName>
</protein>
<sequence>MNAKKLRVYISGPISGYEDLNRPAFERAKKNLIDYGFEPVSPLDQVKPGDPEKKYLEYMVDALRLLDSCDAICMIGDWPESYGALMEYLFAAREDKQRVYLEDGTMETFKLR</sequence>
<reference evidence="1" key="1">
    <citation type="submission" date="2020-10" db="EMBL/GenBank/DDBJ databases">
        <authorList>
            <person name="Gilroy R."/>
        </authorList>
    </citation>
    <scope>NUCLEOTIDE SEQUENCE</scope>
    <source>
        <strain evidence="1">2889</strain>
    </source>
</reference>
<comment type="caution">
    <text evidence="1">The sequence shown here is derived from an EMBL/GenBank/DDBJ whole genome shotgun (WGS) entry which is preliminary data.</text>
</comment>
<dbReference type="EMBL" id="JADIMZ010000011">
    <property type="protein sequence ID" value="MBO8431818.1"/>
    <property type="molecule type" value="Genomic_DNA"/>
</dbReference>
<dbReference type="Proteomes" id="UP000823612">
    <property type="component" value="Unassembled WGS sequence"/>
</dbReference>
<dbReference type="SUPFAM" id="SSF52309">
    <property type="entry name" value="N-(deoxy)ribosyltransferase-like"/>
    <property type="match status" value="1"/>
</dbReference>
<dbReference type="InterPro" id="IPR025518">
    <property type="entry name" value="DUF4406"/>
</dbReference>
<accession>A0A9D9DSD5</accession>
<proteinExistence type="predicted"/>
<evidence type="ECO:0000313" key="1">
    <source>
        <dbReference type="EMBL" id="MBO8431818.1"/>
    </source>
</evidence>
<evidence type="ECO:0000313" key="2">
    <source>
        <dbReference type="Proteomes" id="UP000823612"/>
    </source>
</evidence>
<name>A0A9D9DSD5_9BACT</name>
<reference evidence="1" key="2">
    <citation type="journal article" date="2021" name="PeerJ">
        <title>Extensive microbial diversity within the chicken gut microbiome revealed by metagenomics and culture.</title>
        <authorList>
            <person name="Gilroy R."/>
            <person name="Ravi A."/>
            <person name="Getino M."/>
            <person name="Pursley I."/>
            <person name="Horton D.L."/>
            <person name="Alikhan N.F."/>
            <person name="Baker D."/>
            <person name="Gharbi K."/>
            <person name="Hall N."/>
            <person name="Watson M."/>
            <person name="Adriaenssens E.M."/>
            <person name="Foster-Nyarko E."/>
            <person name="Jarju S."/>
            <person name="Secka A."/>
            <person name="Antonio M."/>
            <person name="Oren A."/>
            <person name="Chaudhuri R.R."/>
            <person name="La Ragione R."/>
            <person name="Hildebrand F."/>
            <person name="Pallen M.J."/>
        </authorList>
    </citation>
    <scope>NUCLEOTIDE SEQUENCE</scope>
    <source>
        <strain evidence="1">2889</strain>
    </source>
</reference>
<organism evidence="1 2">
    <name type="scientific">Candidatus Pullibacteroides excrementavium</name>
    <dbReference type="NCBI Taxonomy" id="2840905"/>
    <lineage>
        <taxon>Bacteria</taxon>
        <taxon>Pseudomonadati</taxon>
        <taxon>Bacteroidota</taxon>
        <taxon>Bacteroidia</taxon>
        <taxon>Bacteroidales</taxon>
        <taxon>Candidatus Pullibacteroides</taxon>
    </lineage>
</organism>
<dbReference type="Gene3D" id="3.40.50.450">
    <property type="match status" value="1"/>
</dbReference>
<gene>
    <name evidence="1" type="ORF">IAB08_00785</name>
</gene>
<dbReference type="AlphaFoldDB" id="A0A9D9DSD5"/>